<evidence type="ECO:0000313" key="4">
    <source>
        <dbReference type="Proteomes" id="UP000441609"/>
    </source>
</evidence>
<name>A0A395YWN8_PARDI</name>
<evidence type="ECO:0000313" key="2">
    <source>
        <dbReference type="EMBL" id="MSB75787.1"/>
    </source>
</evidence>
<dbReference type="Proteomes" id="UP000441609">
    <property type="component" value="Unassembled WGS sequence"/>
</dbReference>
<dbReference type="EMBL" id="WKMO01000032">
    <property type="protein sequence ID" value="MSB75787.1"/>
    <property type="molecule type" value="Genomic_DNA"/>
</dbReference>
<organism evidence="1 3">
    <name type="scientific">Parabacteroides distasonis</name>
    <dbReference type="NCBI Taxonomy" id="823"/>
    <lineage>
        <taxon>Bacteria</taxon>
        <taxon>Pseudomonadati</taxon>
        <taxon>Bacteroidota</taxon>
        <taxon>Bacteroidia</taxon>
        <taxon>Bacteroidales</taxon>
        <taxon>Tannerellaceae</taxon>
        <taxon>Parabacteroides</taxon>
    </lineage>
</organism>
<proteinExistence type="predicted"/>
<dbReference type="EMBL" id="WKNE01000016">
    <property type="protein sequence ID" value="MRZ56420.1"/>
    <property type="molecule type" value="Genomic_DNA"/>
</dbReference>
<dbReference type="AlphaFoldDB" id="A0A395YWN8"/>
<evidence type="ECO:0000313" key="1">
    <source>
        <dbReference type="EMBL" id="MRZ56420.1"/>
    </source>
</evidence>
<comment type="caution">
    <text evidence="1">The sequence shown here is derived from an EMBL/GenBank/DDBJ whole genome shotgun (WGS) entry which is preliminary data.</text>
</comment>
<accession>A0A395YWN8</accession>
<dbReference type="RefSeq" id="WP_005634542.1">
    <property type="nucleotide sequence ID" value="NZ_JAKNEJ010000031.1"/>
</dbReference>
<evidence type="ECO:0000313" key="3">
    <source>
        <dbReference type="Proteomes" id="UP000432516"/>
    </source>
</evidence>
<reference evidence="3 4" key="1">
    <citation type="journal article" date="2019" name="Nat. Med.">
        <title>A library of human gut bacterial isolates paired with longitudinal multiomics data enables mechanistic microbiome research.</title>
        <authorList>
            <person name="Poyet M."/>
            <person name="Groussin M."/>
            <person name="Gibbons S.M."/>
            <person name="Avila-Pacheco J."/>
            <person name="Jiang X."/>
            <person name="Kearney S.M."/>
            <person name="Perrotta A.R."/>
            <person name="Berdy B."/>
            <person name="Zhao S."/>
            <person name="Lieberman T.D."/>
            <person name="Swanson P.K."/>
            <person name="Smith M."/>
            <person name="Roesemann S."/>
            <person name="Alexander J.E."/>
            <person name="Rich S.A."/>
            <person name="Livny J."/>
            <person name="Vlamakis H."/>
            <person name="Clish C."/>
            <person name="Bullock K."/>
            <person name="Deik A."/>
            <person name="Scott J."/>
            <person name="Pierce K.A."/>
            <person name="Xavier R.J."/>
            <person name="Alm E.J."/>
        </authorList>
    </citation>
    <scope>NUCLEOTIDE SEQUENCE [LARGE SCALE GENOMIC DNA]</scope>
    <source>
        <strain evidence="1 3">BIOML-A2</strain>
        <strain evidence="2 4">BIOML-A20</strain>
    </source>
</reference>
<gene>
    <name evidence="1" type="ORF">GKD68_17065</name>
    <name evidence="2" type="ORF">GKD70_21220</name>
</gene>
<sequence>MVATVYNTLRCGLYPFKQQLVTGLLEFLNLVKLQCLLPAVRFMRSFFHMPFFAVNRDKDNCMITFLDNIGLQKRTISETDKEEKYKEVLWADYSAADVFLAEERKRNLNF</sequence>
<dbReference type="Proteomes" id="UP000432516">
    <property type="component" value="Unassembled WGS sequence"/>
</dbReference>
<protein>
    <submittedName>
        <fullName evidence="1">Uncharacterized protein</fullName>
    </submittedName>
</protein>